<sequence>MAEPLRSRSGVERLADRLEKPLLDDRTYRVIKLPNDLEALLIHDPDTDKAAAAMDVNVGAFSDAEDMPGMAHAVEHLLFMGTEKYPGENDYNQYLTKYGGYSNAFTAATSTNYYFELSAKATKSPTSSNNTSKESLSSIPKGQAPLYGGLDRFAQFFVKPLFLEDTLDRELKAVDSENKKNLQSDNWRMNQLNKSLSSKKHPFHTFSTGNYKVLHDDPLARGVKIRDAFINFYETQYSANRMKLAVLGSESLDELEDWVVELFSPVQNKGLPQLRWDGIPVYDANDAQTQIFTKPVMEQRNLDIYWEYPDEEDQWESKPGRYLSHLIGHEGPGSILAYLKAKGWANALSAGATPVCPGSGMFMMQVRLTEEGLKQYKEIVKVVFQYINIIREAGPQKWIHDEEAQLSEIDFRFQQKSPASRTVSHYSGTMQRPLPRDKLFSGQSLIQKFSPEGIKRGLAHLVPDNFRVVLIAKELPEEPDSKEQWYGTEYKYGKIPSDFLADVKRAAKATAAERPADLYLPAKNEFIPQRLDVEKKEVSEPALAPKLIKHDSNVRTWFKNDDRFWVPKANVQICLRSPLTNLTPLNALLTQLYRELVRDSLDEYSYAAELAGIAYDIQNHGQGIDVVVQGYNDKMAVLLEKVLVSMRDLEVKQERFDVIKERVMRGFKNFEYMEPFRQIGTYSRWLTSQRGWANHELSEELGPITAEDVRAFFPQMLKQMHIELLVHGNLYKEDALQMTNLIQSSLKPKTLPASQRLTRRSVVLPEGADYRYERTLANADNINHCIEYIIYVGWNVDRATRAKLLLLADLTSEPCFDQLRTKEQLGYVVSSGPLLYSTVAAWRVIIQSERDCAYLERRIDAFMNEYEVQLRDMPDDEFDAHKIGLINKRLEKLKNLNSESSRFWHHVTSEVYDFELVYRDVENIEPLTKQDLLTFYRSSFLPSSPTRIKTSTHLIAQASADDIAAKADPTEQKQKLAAALAQVFTQVGVADVDVTALTQRFEKIDITSGDTQGILAAAESYLKENAKMAVEEVAQIIQQGPAVLEQILPSLGIRSAPAPEAADVDGKVAAGDSGAANGHANGGDGVSGEVRDKTVVIEDVQAFKAGLPLSAAPKPARDLSEFEESEPKL</sequence>
<evidence type="ECO:0000256" key="1">
    <source>
        <dbReference type="ARBA" id="ARBA00007261"/>
    </source>
</evidence>
<feature type="domain" description="Coenzyme PQQ synthesis protein F-like C-terminal lobe" evidence="11">
    <location>
        <begin position="806"/>
        <end position="904"/>
    </location>
</feature>
<dbReference type="GO" id="GO:0004222">
    <property type="term" value="F:metalloendopeptidase activity"/>
    <property type="evidence" value="ECO:0007669"/>
    <property type="project" value="TreeGrafter"/>
</dbReference>
<protein>
    <recommendedName>
        <fullName evidence="14">A-pheromone processing metallopeptidase Ste23</fullName>
    </recommendedName>
</protein>
<comment type="similarity">
    <text evidence="1">Belongs to the peptidase M16 family.</text>
</comment>
<feature type="domain" description="Peptidase M16 middle/third" evidence="10">
    <location>
        <begin position="411"/>
        <end position="699"/>
    </location>
</feature>
<keyword evidence="3" id="KW-0479">Metal-binding</keyword>
<dbReference type="OrthoDB" id="952271at2759"/>
<feature type="region of interest" description="Disordered" evidence="7">
    <location>
        <begin position="1068"/>
        <end position="1089"/>
    </location>
</feature>
<dbReference type="GO" id="GO:0005739">
    <property type="term" value="C:mitochondrion"/>
    <property type="evidence" value="ECO:0007669"/>
    <property type="project" value="TreeGrafter"/>
</dbReference>
<dbReference type="FunFam" id="3.30.830.10:FF:000005">
    <property type="entry name" value="nardilysin isoform X1"/>
    <property type="match status" value="1"/>
</dbReference>
<dbReference type="GO" id="GO:0043171">
    <property type="term" value="P:peptide catabolic process"/>
    <property type="evidence" value="ECO:0007669"/>
    <property type="project" value="TreeGrafter"/>
</dbReference>
<dbReference type="AlphaFoldDB" id="A0A4U0U3H3"/>
<evidence type="ECO:0000256" key="3">
    <source>
        <dbReference type="ARBA" id="ARBA00022723"/>
    </source>
</evidence>
<dbReference type="Proteomes" id="UP000308549">
    <property type="component" value="Unassembled WGS sequence"/>
</dbReference>
<evidence type="ECO:0000259" key="9">
    <source>
        <dbReference type="Pfam" id="PF05193"/>
    </source>
</evidence>
<keyword evidence="13" id="KW-1185">Reference proteome</keyword>
<evidence type="ECO:0000256" key="2">
    <source>
        <dbReference type="ARBA" id="ARBA00022670"/>
    </source>
</evidence>
<dbReference type="InterPro" id="IPR050626">
    <property type="entry name" value="Peptidase_M16"/>
</dbReference>
<gene>
    <name evidence="12" type="ORF">B0A50_03491</name>
</gene>
<comment type="caution">
    <text evidence="12">The sequence shown here is derived from an EMBL/GenBank/DDBJ whole genome shotgun (WGS) entry which is preliminary data.</text>
</comment>
<dbReference type="InterPro" id="IPR011765">
    <property type="entry name" value="Pept_M16_N"/>
</dbReference>
<evidence type="ECO:0000259" key="10">
    <source>
        <dbReference type="Pfam" id="PF16187"/>
    </source>
</evidence>
<dbReference type="PANTHER" id="PTHR43690">
    <property type="entry name" value="NARDILYSIN"/>
    <property type="match status" value="1"/>
</dbReference>
<dbReference type="InterPro" id="IPR054734">
    <property type="entry name" value="PqqF-like_C_4"/>
</dbReference>
<evidence type="ECO:0000256" key="6">
    <source>
        <dbReference type="ARBA" id="ARBA00023049"/>
    </source>
</evidence>
<dbReference type="GO" id="GO:0005829">
    <property type="term" value="C:cytosol"/>
    <property type="evidence" value="ECO:0007669"/>
    <property type="project" value="TreeGrafter"/>
</dbReference>
<evidence type="ECO:0000259" key="11">
    <source>
        <dbReference type="Pfam" id="PF22456"/>
    </source>
</evidence>
<evidence type="ECO:0000259" key="8">
    <source>
        <dbReference type="Pfam" id="PF00675"/>
    </source>
</evidence>
<evidence type="ECO:0008006" key="14">
    <source>
        <dbReference type="Google" id="ProtNLM"/>
    </source>
</evidence>
<dbReference type="InterPro" id="IPR011249">
    <property type="entry name" value="Metalloenz_LuxS/M16"/>
</dbReference>
<feature type="domain" description="Peptidase M16 N-terminal" evidence="8">
    <location>
        <begin position="40"/>
        <end position="197"/>
    </location>
</feature>
<keyword evidence="4" id="KW-0378">Hydrolase</keyword>
<evidence type="ECO:0000313" key="13">
    <source>
        <dbReference type="Proteomes" id="UP000308549"/>
    </source>
</evidence>
<dbReference type="Pfam" id="PF05193">
    <property type="entry name" value="Peptidase_M16_C"/>
    <property type="match status" value="1"/>
</dbReference>
<organism evidence="12 13">
    <name type="scientific">Salinomyces thailandicus</name>
    <dbReference type="NCBI Taxonomy" id="706561"/>
    <lineage>
        <taxon>Eukaryota</taxon>
        <taxon>Fungi</taxon>
        <taxon>Dikarya</taxon>
        <taxon>Ascomycota</taxon>
        <taxon>Pezizomycotina</taxon>
        <taxon>Dothideomycetes</taxon>
        <taxon>Dothideomycetidae</taxon>
        <taxon>Mycosphaerellales</taxon>
        <taxon>Teratosphaeriaceae</taxon>
        <taxon>Salinomyces</taxon>
    </lineage>
</organism>
<dbReference type="Pfam" id="PF16187">
    <property type="entry name" value="Peptidase_M16_M"/>
    <property type="match status" value="1"/>
</dbReference>
<feature type="domain" description="Peptidase M16 C-terminal" evidence="9">
    <location>
        <begin position="226"/>
        <end position="403"/>
    </location>
</feature>
<dbReference type="GO" id="GO:0051603">
    <property type="term" value="P:proteolysis involved in protein catabolic process"/>
    <property type="evidence" value="ECO:0007669"/>
    <property type="project" value="TreeGrafter"/>
</dbReference>
<keyword evidence="6" id="KW-0482">Metalloprotease</keyword>
<dbReference type="GO" id="GO:0046872">
    <property type="term" value="F:metal ion binding"/>
    <property type="evidence" value="ECO:0007669"/>
    <property type="project" value="UniProtKB-KW"/>
</dbReference>
<dbReference type="SUPFAM" id="SSF63411">
    <property type="entry name" value="LuxS/MPP-like metallohydrolase"/>
    <property type="match status" value="4"/>
</dbReference>
<dbReference type="Pfam" id="PF22456">
    <property type="entry name" value="PqqF-like_C_4"/>
    <property type="match status" value="1"/>
</dbReference>
<dbReference type="Gene3D" id="3.30.830.10">
    <property type="entry name" value="Metalloenzyme, LuxS/M16 peptidase-like"/>
    <property type="match status" value="4"/>
</dbReference>
<accession>A0A4U0U3H3</accession>
<keyword evidence="5" id="KW-0862">Zinc</keyword>
<dbReference type="FunFam" id="3.30.830.10:FF:000004">
    <property type="entry name" value="Putative insulin-degrading enzyme"/>
    <property type="match status" value="1"/>
</dbReference>
<dbReference type="PANTHER" id="PTHR43690:SF18">
    <property type="entry name" value="INSULIN-DEGRADING ENZYME-RELATED"/>
    <property type="match status" value="1"/>
</dbReference>
<dbReference type="InterPro" id="IPR032632">
    <property type="entry name" value="Peptidase_M16_M"/>
</dbReference>
<dbReference type="FunFam" id="3.30.830.10:FF:000003">
    <property type="entry name" value="Insulin-degrading enzyme"/>
    <property type="match status" value="1"/>
</dbReference>
<dbReference type="Pfam" id="PF00675">
    <property type="entry name" value="Peptidase_M16"/>
    <property type="match status" value="1"/>
</dbReference>
<evidence type="ECO:0000256" key="5">
    <source>
        <dbReference type="ARBA" id="ARBA00022833"/>
    </source>
</evidence>
<evidence type="ECO:0000313" key="12">
    <source>
        <dbReference type="EMBL" id="TKA29478.1"/>
    </source>
</evidence>
<name>A0A4U0U3H3_9PEZI</name>
<dbReference type="EMBL" id="NAJL01000014">
    <property type="protein sequence ID" value="TKA29478.1"/>
    <property type="molecule type" value="Genomic_DNA"/>
</dbReference>
<dbReference type="InterPro" id="IPR007863">
    <property type="entry name" value="Peptidase_M16_C"/>
</dbReference>
<evidence type="ECO:0000256" key="4">
    <source>
        <dbReference type="ARBA" id="ARBA00022801"/>
    </source>
</evidence>
<keyword evidence="2" id="KW-0645">Protease</keyword>
<reference evidence="12 13" key="1">
    <citation type="submission" date="2017-03" db="EMBL/GenBank/DDBJ databases">
        <title>Genomes of endolithic fungi from Antarctica.</title>
        <authorList>
            <person name="Coleine C."/>
            <person name="Masonjones S."/>
            <person name="Stajich J.E."/>
        </authorList>
    </citation>
    <scope>NUCLEOTIDE SEQUENCE [LARGE SCALE GENOMIC DNA]</scope>
    <source>
        <strain evidence="12 13">CCFEE 6315</strain>
    </source>
</reference>
<proteinExistence type="inferred from homology"/>
<feature type="compositionally biased region" description="Low complexity" evidence="7">
    <location>
        <begin position="1068"/>
        <end position="1079"/>
    </location>
</feature>
<evidence type="ECO:0000256" key="7">
    <source>
        <dbReference type="SAM" id="MobiDB-lite"/>
    </source>
</evidence>